<evidence type="ECO:0000256" key="1">
    <source>
        <dbReference type="ARBA" id="ARBA00010923"/>
    </source>
</evidence>
<dbReference type="GO" id="GO:0004519">
    <property type="term" value="F:endonuclease activity"/>
    <property type="evidence" value="ECO:0007669"/>
    <property type="project" value="UniProtKB-KW"/>
</dbReference>
<dbReference type="RefSeq" id="WP_009609031.1">
    <property type="nucleotide sequence ID" value="NZ_JADNOB010000016.1"/>
</dbReference>
<evidence type="ECO:0000313" key="6">
    <source>
        <dbReference type="EMBL" id="RDB83297.1"/>
    </source>
</evidence>
<feature type="domain" description="Type I restriction modification DNA specificity" evidence="5">
    <location>
        <begin position="18"/>
        <end position="187"/>
    </location>
</feature>
<dbReference type="PANTHER" id="PTHR30408:SF12">
    <property type="entry name" value="TYPE I RESTRICTION ENZYME MJAVIII SPECIFICITY SUBUNIT"/>
    <property type="match status" value="1"/>
</dbReference>
<dbReference type="Pfam" id="PF01420">
    <property type="entry name" value="Methylase_S"/>
    <property type="match status" value="2"/>
</dbReference>
<dbReference type="AlphaFoldDB" id="A0A369N0Z4"/>
<accession>A0A369N0Z4</accession>
<dbReference type="InterPro" id="IPR044946">
    <property type="entry name" value="Restrct_endonuc_typeI_TRD_sf"/>
</dbReference>
<dbReference type="PANTHER" id="PTHR30408">
    <property type="entry name" value="TYPE-1 RESTRICTION ENZYME ECOKI SPECIFICITY PROTEIN"/>
    <property type="match status" value="1"/>
</dbReference>
<dbReference type="CDD" id="cd17521">
    <property type="entry name" value="RMtype1_S_Sau13435ORF2165P_TRD2-CR2_like"/>
    <property type="match status" value="1"/>
</dbReference>
<evidence type="ECO:0000256" key="2">
    <source>
        <dbReference type="ARBA" id="ARBA00022747"/>
    </source>
</evidence>
<dbReference type="Proteomes" id="UP000253857">
    <property type="component" value="Unassembled WGS sequence"/>
</dbReference>
<dbReference type="InterPro" id="IPR000055">
    <property type="entry name" value="Restrct_endonuc_typeI_TRD"/>
</dbReference>
<dbReference type="InterPro" id="IPR052021">
    <property type="entry name" value="Type-I_RS_S_subunit"/>
</dbReference>
<evidence type="ECO:0000256" key="4">
    <source>
        <dbReference type="SAM" id="Coils"/>
    </source>
</evidence>
<evidence type="ECO:0000256" key="3">
    <source>
        <dbReference type="ARBA" id="ARBA00023125"/>
    </source>
</evidence>
<keyword evidence="2" id="KW-0680">Restriction system</keyword>
<protein>
    <submittedName>
        <fullName evidence="6">Restriction endonuclease subunit S</fullName>
    </submittedName>
</protein>
<proteinExistence type="inferred from homology"/>
<evidence type="ECO:0000259" key="5">
    <source>
        <dbReference type="Pfam" id="PF01420"/>
    </source>
</evidence>
<keyword evidence="6" id="KW-0540">Nuclease</keyword>
<dbReference type="GO" id="GO:0003677">
    <property type="term" value="F:DNA binding"/>
    <property type="evidence" value="ECO:0007669"/>
    <property type="project" value="UniProtKB-KW"/>
</dbReference>
<evidence type="ECO:0000313" key="7">
    <source>
        <dbReference type="Proteomes" id="UP000253857"/>
    </source>
</evidence>
<gene>
    <name evidence="6" type="ORF">C1871_11865</name>
</gene>
<keyword evidence="6" id="KW-0378">Hydrolase</keyword>
<organism evidence="6 7">
    <name type="scientific">Eggerthella lenta</name>
    <name type="common">Eubacterium lentum</name>
    <dbReference type="NCBI Taxonomy" id="84112"/>
    <lineage>
        <taxon>Bacteria</taxon>
        <taxon>Bacillati</taxon>
        <taxon>Actinomycetota</taxon>
        <taxon>Coriobacteriia</taxon>
        <taxon>Eggerthellales</taxon>
        <taxon>Eggerthellaceae</taxon>
        <taxon>Eggerthella</taxon>
    </lineage>
</organism>
<dbReference type="GO" id="GO:0009307">
    <property type="term" value="P:DNA restriction-modification system"/>
    <property type="evidence" value="ECO:0007669"/>
    <property type="project" value="UniProtKB-KW"/>
</dbReference>
<sequence>MGVPKLRFKADDGSDFPNWEEKTLGELCEPLSYGMNAAATKFDGENRYIRITDIDDETHAFLSNDVVSPSGELDDKYLVKKGDILLARTGASTGKSYLYHPKDGKLFYAGFLIKAHVLPSSDDYFIYSQTLTDRYGKWVKTTSMRSGQPGINANEYASYSFSVPSLPEQRKIADLLSAVDDVIAAQKTEVAAWEKRKKGVMQKLFSQEVRFKADDGSDFPDWEEKTLGDICMYERQRSEGANFIGTESMLKDFGGVAFDNSKDDGSGTLYHPGDTLMSNIRPYLKKAWLADRKGTCSTDVLVFHPTSVEPGYLYWLIASDAFVRYVMSAAKGSKMPRGDKKHIMEMPLLLPNKDEQRKIDDCLSSLNDVIIKAKNELAKWQELKKGLLQQMFV</sequence>
<reference evidence="6 7" key="1">
    <citation type="journal article" date="2018" name="Elife">
        <title>Discovery and characterization of a prevalent human gut bacterial enzyme sufficient for the inactivation of a family of plant toxins.</title>
        <authorList>
            <person name="Koppel N."/>
            <person name="Bisanz J.E."/>
            <person name="Pandelia M.E."/>
            <person name="Turnbaugh P.J."/>
            <person name="Balskus E.P."/>
        </authorList>
    </citation>
    <scope>NUCLEOTIDE SEQUENCE [LARGE SCALE GENOMIC DNA]</scope>
    <source>
        <strain evidence="6 7">FAA1-1-60AUCSF</strain>
    </source>
</reference>
<comment type="similarity">
    <text evidence="1">Belongs to the type-I restriction system S methylase family.</text>
</comment>
<dbReference type="EMBL" id="PPTY01000025">
    <property type="protein sequence ID" value="RDB83297.1"/>
    <property type="molecule type" value="Genomic_DNA"/>
</dbReference>
<name>A0A369N0Z4_EGGLN</name>
<feature type="coiled-coil region" evidence="4">
    <location>
        <begin position="363"/>
        <end position="390"/>
    </location>
</feature>
<dbReference type="Gene3D" id="3.90.220.20">
    <property type="entry name" value="DNA methylase specificity domains"/>
    <property type="match status" value="2"/>
</dbReference>
<keyword evidence="6" id="KW-0255">Endonuclease</keyword>
<keyword evidence="3" id="KW-0238">DNA-binding</keyword>
<feature type="domain" description="Type I restriction modification DNA specificity" evidence="5">
    <location>
        <begin position="221"/>
        <end position="375"/>
    </location>
</feature>
<keyword evidence="4" id="KW-0175">Coiled coil</keyword>
<dbReference type="SUPFAM" id="SSF116734">
    <property type="entry name" value="DNA methylase specificity domain"/>
    <property type="match status" value="2"/>
</dbReference>
<comment type="caution">
    <text evidence="6">The sequence shown here is derived from an EMBL/GenBank/DDBJ whole genome shotgun (WGS) entry which is preliminary data.</text>
</comment>